<evidence type="ECO:0000256" key="3">
    <source>
        <dbReference type="ARBA" id="ARBA00022692"/>
    </source>
</evidence>
<protein>
    <submittedName>
        <fullName evidence="9">FtsX-like permease family protein</fullName>
    </submittedName>
</protein>
<gene>
    <name evidence="9" type="ORF">FC093_11490</name>
</gene>
<evidence type="ECO:0000313" key="10">
    <source>
        <dbReference type="Proteomes" id="UP000305848"/>
    </source>
</evidence>
<proteinExistence type="predicted"/>
<evidence type="ECO:0000313" key="9">
    <source>
        <dbReference type="EMBL" id="TKK68251.1"/>
    </source>
</evidence>
<evidence type="ECO:0000256" key="5">
    <source>
        <dbReference type="ARBA" id="ARBA00023136"/>
    </source>
</evidence>
<dbReference type="OrthoDB" id="1451596at2"/>
<reference evidence="9 10" key="1">
    <citation type="submission" date="2019-05" db="EMBL/GenBank/DDBJ databases">
        <title>Panacibacter sp. strain 17mud1-8 Genome sequencing and assembly.</title>
        <authorList>
            <person name="Chhetri G."/>
        </authorList>
    </citation>
    <scope>NUCLEOTIDE SEQUENCE [LARGE SCALE GENOMIC DNA]</scope>
    <source>
        <strain evidence="9 10">17mud1-8</strain>
    </source>
</reference>
<dbReference type="GO" id="GO:0022857">
    <property type="term" value="F:transmembrane transporter activity"/>
    <property type="evidence" value="ECO:0007669"/>
    <property type="project" value="TreeGrafter"/>
</dbReference>
<dbReference type="Pfam" id="PF02687">
    <property type="entry name" value="FtsX"/>
    <property type="match status" value="2"/>
</dbReference>
<evidence type="ECO:0000256" key="1">
    <source>
        <dbReference type="ARBA" id="ARBA00004651"/>
    </source>
</evidence>
<keyword evidence="2" id="KW-1003">Cell membrane</keyword>
<feature type="domain" description="ABC3 transporter permease C-terminal" evidence="7">
    <location>
        <begin position="681"/>
        <end position="793"/>
    </location>
</feature>
<feature type="transmembrane region" description="Helical" evidence="6">
    <location>
        <begin position="21"/>
        <end position="43"/>
    </location>
</feature>
<keyword evidence="10" id="KW-1185">Reference proteome</keyword>
<dbReference type="PANTHER" id="PTHR30572">
    <property type="entry name" value="MEMBRANE COMPONENT OF TRANSPORTER-RELATED"/>
    <property type="match status" value="1"/>
</dbReference>
<dbReference type="InterPro" id="IPR025857">
    <property type="entry name" value="MacB_PCD"/>
</dbReference>
<feature type="transmembrane region" description="Helical" evidence="6">
    <location>
        <begin position="346"/>
        <end position="364"/>
    </location>
</feature>
<feature type="transmembrane region" description="Helical" evidence="6">
    <location>
        <begin position="384"/>
        <end position="413"/>
    </location>
</feature>
<feature type="transmembrane region" description="Helical" evidence="6">
    <location>
        <begin position="730"/>
        <end position="748"/>
    </location>
</feature>
<keyword evidence="4 6" id="KW-1133">Transmembrane helix</keyword>
<evidence type="ECO:0000256" key="6">
    <source>
        <dbReference type="SAM" id="Phobius"/>
    </source>
</evidence>
<feature type="transmembrane region" description="Helical" evidence="6">
    <location>
        <begin position="760"/>
        <end position="782"/>
    </location>
</feature>
<feature type="transmembrane region" description="Helical" evidence="6">
    <location>
        <begin position="434"/>
        <end position="453"/>
    </location>
</feature>
<keyword evidence="3 6" id="KW-0812">Transmembrane</keyword>
<dbReference type="GO" id="GO:0005886">
    <property type="term" value="C:plasma membrane"/>
    <property type="evidence" value="ECO:0007669"/>
    <property type="project" value="UniProtKB-SubCell"/>
</dbReference>
<evidence type="ECO:0000256" key="2">
    <source>
        <dbReference type="ARBA" id="ARBA00022475"/>
    </source>
</evidence>
<feature type="transmembrane region" description="Helical" evidence="6">
    <location>
        <begin position="677"/>
        <end position="703"/>
    </location>
</feature>
<feature type="domain" description="ABC3 transporter permease C-terminal" evidence="7">
    <location>
        <begin position="296"/>
        <end position="412"/>
    </location>
</feature>
<dbReference type="AlphaFoldDB" id="A0A4U3KZM3"/>
<evidence type="ECO:0000256" key="4">
    <source>
        <dbReference type="ARBA" id="ARBA00022989"/>
    </source>
</evidence>
<name>A0A4U3KZM3_9BACT</name>
<organism evidence="9 10">
    <name type="scientific">Ilyomonas limi</name>
    <dbReference type="NCBI Taxonomy" id="2575867"/>
    <lineage>
        <taxon>Bacteria</taxon>
        <taxon>Pseudomonadati</taxon>
        <taxon>Bacteroidota</taxon>
        <taxon>Chitinophagia</taxon>
        <taxon>Chitinophagales</taxon>
        <taxon>Chitinophagaceae</taxon>
        <taxon>Ilyomonas</taxon>
    </lineage>
</organism>
<accession>A0A4U3KZM3</accession>
<sequence>MLKNYFIIAWRNLKRNKVFSVINIAGLSAGIAASLLLFIIVSYEMSYEKFQKSYNNIYHVVTQIKFSDGMSYNPGIAYLALPALRTEMPDIQFAGIDCIYGSQVMVPNGTAENSKKFIEDKGIFFAEPEFFKVFDSYQWLAGSAAVLGEPNSMVLSKSQAAKYFGNWQQALGKTLVVDNAFTAKVNGILEDVPQNTDLPLMVLISYKTMKPHGDNYGYNEDWGNVSSNHQMYALLPPNVTPDNVNKRLLQFSKAHYTLEKGKANFLQPLADMHSDTRFPLFGEPGVSKTTLWTLSLIGIVIIVMACINFINLSTAQAVNRSREVGIRKVLGGNRAGLFRQMMGETAIIVGIAVVIALMAVHLSLPFVKHIASIEEELNLFTPKYLLLLAALSVVVTLLAGLYPAFVLSGFNPITALRNRISTAKSGSISLRRGLVITQFAISQVLIIATIVAISQMDFISKADLGFNKDAVLVLYSNTDSLSLARQDAFKQQLLALPGVQNVSFNSDMPSSDNGMSTNFAYNQQPGEKYQLYLKFGDENYLNAYGMQLVAGRNYAASDTVNEILVNESLAKRLSPNKLDNVIGKTIRFGGGRWNEIVGVVKDFKTTSLREEVRPLAITTRKSSYSNIAIKLHTSNLQAAQNSIERLWNQNYPEYAYNAQFFEDTINAFYRQEQQLSLLYKIFAGLAIFISCLGLYGLVSFMAVQKTKEVGIRKVLGAGISHIVFIFSKEFTLLIIVAFVIAAPVAWYVSNNWLQSFAYRIHIGIWIFIVAILASVIIAWITVGYKAVRAAIVNPVKSLRSE</sequence>
<dbReference type="RefSeq" id="WP_137261930.1">
    <property type="nucleotide sequence ID" value="NZ_SZQL01000008.1"/>
</dbReference>
<evidence type="ECO:0000259" key="8">
    <source>
        <dbReference type="Pfam" id="PF12704"/>
    </source>
</evidence>
<keyword evidence="5 6" id="KW-0472">Membrane</keyword>
<comment type="caution">
    <text evidence="9">The sequence shown here is derived from an EMBL/GenBank/DDBJ whole genome shotgun (WGS) entry which is preliminary data.</text>
</comment>
<feature type="domain" description="MacB-like periplasmic core" evidence="8">
    <location>
        <begin position="449"/>
        <end position="645"/>
    </location>
</feature>
<dbReference type="EMBL" id="SZQL01000008">
    <property type="protein sequence ID" value="TKK68251.1"/>
    <property type="molecule type" value="Genomic_DNA"/>
</dbReference>
<dbReference type="Proteomes" id="UP000305848">
    <property type="component" value="Unassembled WGS sequence"/>
</dbReference>
<dbReference type="Pfam" id="PF12704">
    <property type="entry name" value="MacB_PCD"/>
    <property type="match status" value="2"/>
</dbReference>
<feature type="domain" description="MacB-like periplasmic core" evidence="8">
    <location>
        <begin position="20"/>
        <end position="249"/>
    </location>
</feature>
<feature type="transmembrane region" description="Helical" evidence="6">
    <location>
        <begin position="291"/>
        <end position="312"/>
    </location>
</feature>
<dbReference type="PANTHER" id="PTHR30572:SF18">
    <property type="entry name" value="ABC-TYPE MACROLIDE FAMILY EXPORT SYSTEM PERMEASE COMPONENT 2"/>
    <property type="match status" value="1"/>
</dbReference>
<evidence type="ECO:0000259" key="7">
    <source>
        <dbReference type="Pfam" id="PF02687"/>
    </source>
</evidence>
<dbReference type="InterPro" id="IPR050250">
    <property type="entry name" value="Macrolide_Exporter_MacB"/>
</dbReference>
<dbReference type="InterPro" id="IPR003838">
    <property type="entry name" value="ABC3_permease_C"/>
</dbReference>
<comment type="subcellular location">
    <subcellularLocation>
        <location evidence="1">Cell membrane</location>
        <topology evidence="1">Multi-pass membrane protein</topology>
    </subcellularLocation>
</comment>